<accession>A0AAD1RE51</accession>
<dbReference type="EMBL" id="OW240913">
    <property type="protein sequence ID" value="CAH2250662.1"/>
    <property type="molecule type" value="Genomic_DNA"/>
</dbReference>
<feature type="domain" description="C2" evidence="4">
    <location>
        <begin position="288"/>
        <end position="422"/>
    </location>
</feature>
<protein>
    <submittedName>
        <fullName evidence="5">Synaptotagmin 3</fullName>
    </submittedName>
</protein>
<dbReference type="GO" id="GO:0006887">
    <property type="term" value="P:exocytosis"/>
    <property type="evidence" value="ECO:0007669"/>
    <property type="project" value="TreeGrafter"/>
</dbReference>
<dbReference type="PANTHER" id="PTHR45716">
    <property type="entry name" value="BITESIZE, ISOFORM I"/>
    <property type="match status" value="1"/>
</dbReference>
<organism evidence="5 6">
    <name type="scientific">Pelobates cultripes</name>
    <name type="common">Western spadefoot toad</name>
    <dbReference type="NCBI Taxonomy" id="61616"/>
    <lineage>
        <taxon>Eukaryota</taxon>
        <taxon>Metazoa</taxon>
        <taxon>Chordata</taxon>
        <taxon>Craniata</taxon>
        <taxon>Vertebrata</taxon>
        <taxon>Euteleostomi</taxon>
        <taxon>Amphibia</taxon>
        <taxon>Batrachia</taxon>
        <taxon>Anura</taxon>
        <taxon>Pelobatoidea</taxon>
        <taxon>Pelobatidae</taxon>
        <taxon>Pelobates</taxon>
    </lineage>
</organism>
<dbReference type="GO" id="GO:0070382">
    <property type="term" value="C:exocytic vesicle"/>
    <property type="evidence" value="ECO:0007669"/>
    <property type="project" value="TreeGrafter"/>
</dbReference>
<dbReference type="SMART" id="SM00239">
    <property type="entry name" value="C2"/>
    <property type="match status" value="2"/>
</dbReference>
<dbReference type="SUPFAM" id="SSF49562">
    <property type="entry name" value="C2 domain (Calcium/lipid-binding domain, CaLB)"/>
    <property type="match status" value="2"/>
</dbReference>
<name>A0AAD1RE51_PELCU</name>
<feature type="domain" description="C2" evidence="4">
    <location>
        <begin position="132"/>
        <end position="254"/>
    </location>
</feature>
<dbReference type="PANTHER" id="PTHR45716:SF1">
    <property type="entry name" value="SYNAPTOTAGMIN-LIKE PROTEIN 3"/>
    <property type="match status" value="1"/>
</dbReference>
<evidence type="ECO:0000313" key="5">
    <source>
        <dbReference type="EMBL" id="CAH2250662.1"/>
    </source>
</evidence>
<evidence type="ECO:0000259" key="4">
    <source>
        <dbReference type="PROSITE" id="PS50004"/>
    </source>
</evidence>
<evidence type="ECO:0000256" key="2">
    <source>
        <dbReference type="ARBA" id="ARBA00022737"/>
    </source>
</evidence>
<dbReference type="PROSITE" id="PS50004">
    <property type="entry name" value="C2"/>
    <property type="match status" value="2"/>
</dbReference>
<dbReference type="CDD" id="cd08521">
    <property type="entry name" value="C2A_SLP"/>
    <property type="match status" value="1"/>
</dbReference>
<keyword evidence="2" id="KW-0677">Repeat</keyword>
<evidence type="ECO:0000256" key="3">
    <source>
        <dbReference type="ARBA" id="ARBA00023136"/>
    </source>
</evidence>
<dbReference type="InterPro" id="IPR000008">
    <property type="entry name" value="C2_dom"/>
</dbReference>
<evidence type="ECO:0000256" key="1">
    <source>
        <dbReference type="ARBA" id="ARBA00004370"/>
    </source>
</evidence>
<dbReference type="FunFam" id="2.60.40.150:FF:000006">
    <property type="entry name" value="Synaptotagmin-like 5, isoform CRA_a"/>
    <property type="match status" value="1"/>
</dbReference>
<dbReference type="GO" id="GO:0042043">
    <property type="term" value="F:neurexin family protein binding"/>
    <property type="evidence" value="ECO:0007669"/>
    <property type="project" value="TreeGrafter"/>
</dbReference>
<sequence length="447" mass="51264">MELSKCKGFNKSVENLLLSLTTQVKKISRSQNDVTDRVHLTTDYGQNQEKKKERRSHSDTAINIATQLEKSHSLHQLITKAKEDELSEKLMKQKTGDSSPMKQTYFGNAKRASMSSITSTCTEAGSFDNANVTGEIEFAIIYNIKTSTLQISIKACKNLAYGEEKKKKCNPYVKIYLLPDKSTHGKIKTSIKRNTVDPLFHETLKFTLERSQLETRTLQVSVWHSNTLKRKVFLGEVTIPLEKWDFDDNATQSFNWYQLRSKPKKHDEGFIQYHGELCVRIRLEVPPLPNRFQFEEWKSHDPDLKKKDVVQLHLIVNCARNLSLRPDGILNSYVKSCLVIPNKGEKKQSTPVLKKQVCPEWKHSIIFNIQNPRDLKNAQLDLTVWDQAFGGMNDRFLGGISLKSGGDINTSEAHQSAHCLWQQLLNMPNEWMEETLVLQPNVSAFHF</sequence>
<dbReference type="Pfam" id="PF00168">
    <property type="entry name" value="C2"/>
    <property type="match status" value="2"/>
</dbReference>
<gene>
    <name evidence="5" type="ORF">PECUL_23A001129</name>
</gene>
<dbReference type="Gene3D" id="2.60.40.150">
    <property type="entry name" value="C2 domain"/>
    <property type="match status" value="2"/>
</dbReference>
<dbReference type="AlphaFoldDB" id="A0AAD1RE51"/>
<dbReference type="Proteomes" id="UP001295444">
    <property type="component" value="Chromosome 02"/>
</dbReference>
<dbReference type="GO" id="GO:0005886">
    <property type="term" value="C:plasma membrane"/>
    <property type="evidence" value="ECO:0007669"/>
    <property type="project" value="TreeGrafter"/>
</dbReference>
<comment type="subcellular location">
    <subcellularLocation>
        <location evidence="1">Membrane</location>
    </subcellularLocation>
</comment>
<evidence type="ECO:0000313" key="6">
    <source>
        <dbReference type="Proteomes" id="UP001295444"/>
    </source>
</evidence>
<keyword evidence="3" id="KW-0472">Membrane</keyword>
<reference evidence="5" key="1">
    <citation type="submission" date="2022-03" db="EMBL/GenBank/DDBJ databases">
        <authorList>
            <person name="Alioto T."/>
            <person name="Alioto T."/>
            <person name="Gomez Garrido J."/>
        </authorList>
    </citation>
    <scope>NUCLEOTIDE SEQUENCE</scope>
</reference>
<keyword evidence="6" id="KW-1185">Reference proteome</keyword>
<proteinExistence type="predicted"/>
<dbReference type="InterPro" id="IPR035892">
    <property type="entry name" value="C2_domain_sf"/>
</dbReference>